<keyword evidence="1" id="KW-0175">Coiled coil</keyword>
<name>D4S1J0_9FIRM</name>
<accession>D4S1J0</accession>
<dbReference type="Proteomes" id="UP000006238">
    <property type="component" value="Unassembled WGS sequence"/>
</dbReference>
<dbReference type="AlphaFoldDB" id="D4S1J0"/>
<comment type="caution">
    <text evidence="2">The sequence shown here is derived from an EMBL/GenBank/DDBJ whole genome shotgun (WGS) entry which is preliminary data.</text>
</comment>
<gene>
    <name evidence="2" type="ORF">BUTYVIB_01960</name>
</gene>
<keyword evidence="3" id="KW-1185">Reference proteome</keyword>
<dbReference type="EMBL" id="ABWN01000034">
    <property type="protein sequence ID" value="EFF67929.1"/>
    <property type="molecule type" value="Genomic_DNA"/>
</dbReference>
<evidence type="ECO:0000313" key="3">
    <source>
        <dbReference type="Proteomes" id="UP000006238"/>
    </source>
</evidence>
<dbReference type="eggNOG" id="ENOG5031DQM">
    <property type="taxonomic scope" value="Bacteria"/>
</dbReference>
<sequence length="320" mass="35934">MEMISVSGTFFKTRSDSAYSGKRTGSHNKNLTGNKELNTKLRMLSKTELNSDFRCADMTQTVSVIDSTQSYGERIRIQRQKAQATALKLKKLKYRFKSLSAKIIRSKTSYAAKQVAGQARREALRLKNEKRKTEGDTTEIDAAIAHAKAMERVAKKKARHLEEEELIKVCQNEDFDKVYEAGKNPETELDEDFADETETADDEAELTIDELAKLMYKLEQKINSEYDDMGMEELTEAIMPPGKEMTPEDHKQLKTKHRNSEMREIVRADAEYLKSLFESLEKGKGDSNVVVTSSPGVVNVQPVSVSVDTGGAGVAVNMML</sequence>
<evidence type="ECO:0000313" key="2">
    <source>
        <dbReference type="EMBL" id="EFF67929.1"/>
    </source>
</evidence>
<reference evidence="2 3" key="1">
    <citation type="submission" date="2010-02" db="EMBL/GenBank/DDBJ databases">
        <authorList>
            <person name="Weinstock G."/>
            <person name="Sodergren E."/>
            <person name="Clifton S."/>
            <person name="Fulton L."/>
            <person name="Fulton B."/>
            <person name="Courtney L."/>
            <person name="Fronick C."/>
            <person name="Harrison M."/>
            <person name="Strong C."/>
            <person name="Farmer C."/>
            <person name="Delahaunty K."/>
            <person name="Markovic C."/>
            <person name="Hall O."/>
            <person name="Minx P."/>
            <person name="Tomlinson C."/>
            <person name="Mitreva M."/>
            <person name="Nelson J."/>
            <person name="Hou S."/>
            <person name="Wollam A."/>
            <person name="Pepin K.H."/>
            <person name="Johnson M."/>
            <person name="Bhonagiri V."/>
            <person name="Zhang X."/>
            <person name="Suruliraj S."/>
            <person name="Warren W."/>
            <person name="Chinwalla A."/>
            <person name="Mardis E.R."/>
            <person name="Wilson R.K."/>
        </authorList>
    </citation>
    <scope>NUCLEOTIDE SEQUENCE [LARGE SCALE GENOMIC DNA]</scope>
    <source>
        <strain evidence="2 3">DSM 2876</strain>
    </source>
</reference>
<organism evidence="2 3">
    <name type="scientific">Eshraghiella crossota DSM 2876</name>
    <dbReference type="NCBI Taxonomy" id="511680"/>
    <lineage>
        <taxon>Bacteria</taxon>
        <taxon>Bacillati</taxon>
        <taxon>Bacillota</taxon>
        <taxon>Clostridia</taxon>
        <taxon>Lachnospirales</taxon>
        <taxon>Lachnospiraceae</taxon>
        <taxon>Eshraghiella</taxon>
    </lineage>
</organism>
<proteinExistence type="predicted"/>
<feature type="coiled-coil region" evidence="1">
    <location>
        <begin position="116"/>
        <end position="164"/>
    </location>
</feature>
<dbReference type="HOGENOM" id="CLU_867866_0_0_9"/>
<evidence type="ECO:0000256" key="1">
    <source>
        <dbReference type="SAM" id="Coils"/>
    </source>
</evidence>
<protein>
    <submittedName>
        <fullName evidence="2">Uncharacterized protein</fullName>
    </submittedName>
</protein>